<dbReference type="GO" id="GO:0045122">
    <property type="term" value="P:aflatoxin biosynthetic process"/>
    <property type="evidence" value="ECO:0007669"/>
    <property type="project" value="InterPro"/>
</dbReference>
<dbReference type="SUPFAM" id="SSF57701">
    <property type="entry name" value="Zn2/Cys6 DNA-binding domain"/>
    <property type="match status" value="1"/>
</dbReference>
<feature type="region of interest" description="Disordered" evidence="6">
    <location>
        <begin position="527"/>
        <end position="553"/>
    </location>
</feature>
<keyword evidence="2" id="KW-0805">Transcription regulation</keyword>
<feature type="compositionally biased region" description="Low complexity" evidence="6">
    <location>
        <begin position="328"/>
        <end position="349"/>
    </location>
</feature>
<feature type="region of interest" description="Disordered" evidence="6">
    <location>
        <begin position="415"/>
        <end position="439"/>
    </location>
</feature>
<gene>
    <name evidence="8" type="ORF">E0L32_011527</name>
</gene>
<dbReference type="EMBL" id="SKBQ01000109">
    <property type="protein sequence ID" value="TPX18778.1"/>
    <property type="molecule type" value="Genomic_DNA"/>
</dbReference>
<accession>A0A507BPP0</accession>
<dbReference type="Pfam" id="PF00172">
    <property type="entry name" value="Zn_clus"/>
    <property type="match status" value="1"/>
</dbReference>
<evidence type="ECO:0000313" key="9">
    <source>
        <dbReference type="Proteomes" id="UP000319257"/>
    </source>
</evidence>
<comment type="caution">
    <text evidence="8">The sequence shown here is derived from an EMBL/GenBank/DDBJ whole genome shotgun (WGS) entry which is preliminary data.</text>
</comment>
<dbReference type="PROSITE" id="PS50048">
    <property type="entry name" value="ZN2_CY6_FUNGAL_2"/>
    <property type="match status" value="1"/>
</dbReference>
<evidence type="ECO:0000256" key="3">
    <source>
        <dbReference type="ARBA" id="ARBA00023125"/>
    </source>
</evidence>
<dbReference type="GO" id="GO:0005634">
    <property type="term" value="C:nucleus"/>
    <property type="evidence" value="ECO:0007669"/>
    <property type="project" value="InterPro"/>
</dbReference>
<dbReference type="InParanoid" id="A0A507BPP0"/>
<dbReference type="PROSITE" id="PS00463">
    <property type="entry name" value="ZN2_CY6_FUNGAL_1"/>
    <property type="match status" value="1"/>
</dbReference>
<evidence type="ECO:0000256" key="2">
    <source>
        <dbReference type="ARBA" id="ARBA00023015"/>
    </source>
</evidence>
<organism evidence="8 9">
    <name type="scientific">Thyridium curvatum</name>
    <dbReference type="NCBI Taxonomy" id="1093900"/>
    <lineage>
        <taxon>Eukaryota</taxon>
        <taxon>Fungi</taxon>
        <taxon>Dikarya</taxon>
        <taxon>Ascomycota</taxon>
        <taxon>Pezizomycotina</taxon>
        <taxon>Sordariomycetes</taxon>
        <taxon>Sordariomycetidae</taxon>
        <taxon>Thyridiales</taxon>
        <taxon>Thyridiaceae</taxon>
        <taxon>Thyridium</taxon>
    </lineage>
</organism>
<dbReference type="CDD" id="cd00067">
    <property type="entry name" value="GAL4"/>
    <property type="match status" value="1"/>
</dbReference>
<dbReference type="GeneID" id="41978974"/>
<dbReference type="PANTHER" id="PTHR31069:SF31">
    <property type="entry name" value="MONODICTYPHENONE CLUSTER TRANSCRIPTION FACTOR-RELATED"/>
    <property type="match status" value="1"/>
</dbReference>
<keyword evidence="1" id="KW-0479">Metal-binding</keyword>
<evidence type="ECO:0000313" key="8">
    <source>
        <dbReference type="EMBL" id="TPX18778.1"/>
    </source>
</evidence>
<dbReference type="GO" id="GO:0008270">
    <property type="term" value="F:zinc ion binding"/>
    <property type="evidence" value="ECO:0007669"/>
    <property type="project" value="InterPro"/>
</dbReference>
<feature type="region of interest" description="Disordered" evidence="6">
    <location>
        <begin position="319"/>
        <end position="357"/>
    </location>
</feature>
<dbReference type="OrthoDB" id="2943660at2759"/>
<feature type="domain" description="Zn(2)-C6 fungal-type" evidence="7">
    <location>
        <begin position="55"/>
        <end position="85"/>
    </location>
</feature>
<keyword evidence="5" id="KW-0539">Nucleus</keyword>
<protein>
    <recommendedName>
        <fullName evidence="7">Zn(2)-C6 fungal-type domain-containing protein</fullName>
    </recommendedName>
</protein>
<evidence type="ECO:0000256" key="5">
    <source>
        <dbReference type="ARBA" id="ARBA00023242"/>
    </source>
</evidence>
<dbReference type="AlphaFoldDB" id="A0A507BPP0"/>
<evidence type="ECO:0000256" key="4">
    <source>
        <dbReference type="ARBA" id="ARBA00023163"/>
    </source>
</evidence>
<dbReference type="InterPro" id="IPR036864">
    <property type="entry name" value="Zn2-C6_fun-type_DNA-bd_sf"/>
</dbReference>
<dbReference type="RefSeq" id="XP_031000489.1">
    <property type="nucleotide sequence ID" value="XM_031134266.1"/>
</dbReference>
<feature type="compositionally biased region" description="Polar residues" evidence="6">
    <location>
        <begin position="10"/>
        <end position="23"/>
    </location>
</feature>
<evidence type="ECO:0000256" key="6">
    <source>
        <dbReference type="SAM" id="MobiDB-lite"/>
    </source>
</evidence>
<dbReference type="Gene3D" id="4.10.240.10">
    <property type="entry name" value="Zn(2)-C6 fungal-type DNA-binding domain"/>
    <property type="match status" value="1"/>
</dbReference>
<name>A0A507BPP0_9PEZI</name>
<feature type="compositionally biased region" description="Polar residues" evidence="6">
    <location>
        <begin position="422"/>
        <end position="439"/>
    </location>
</feature>
<sequence>MDSMLADWPMSNSDLPSCTSTTLGGMPERQLEQEGPPRSQMERSTYRSRKKLRESCNNCAISKVKCTKEHPQCQRCEDREMQCHYSPTRRTGKRRAWSQTLPAPNKVIDTPTLANASMHSPPGGKGYSDYQNLVFDHSFGLGVHFSSELESSLVEKSGAFDGNLQVDLFQDTLDPGLFNHPNPSDPRVALEMVPSNSMHLVVDPKYEDQYQSLVFNLSPPVSREHDMSSHPGASIFDHTTDIHGAAVGNYYSTLQNRHSFDDNKKESLADEQSLHCLGRCLEILRMLHDPPTNCARTSSVASSSSSSLAMEATSSLLATVETSEELPTSRSAKTPATPATPEKPPSAASQPSQTKSGFPRTIEQVLAINKQTLAAVEGMLGCPCSLNIQVALLMTTIVSKILCWYGAAARAVPDEPQDKTRNCSATPTAGRGTSNMSMSLVTSPMPNSGVGRRSSPLLDSTPDAVSVSAMSAVGRYPLNNEHGPKMYAQLVLSELHLVLRLVKKIVARFRDVREDGVEAIGGNDRVADSLTGVPRGSGAGKPPTAGPTNQTANPATPVLIQMEQFLQNQLRAIARDTTQMLISS</sequence>
<dbReference type="GO" id="GO:0000981">
    <property type="term" value="F:DNA-binding transcription factor activity, RNA polymerase II-specific"/>
    <property type="evidence" value="ECO:0007669"/>
    <property type="project" value="InterPro"/>
</dbReference>
<keyword evidence="3" id="KW-0238">DNA-binding</keyword>
<dbReference type="Proteomes" id="UP000319257">
    <property type="component" value="Unassembled WGS sequence"/>
</dbReference>
<dbReference type="SMART" id="SM00066">
    <property type="entry name" value="GAL4"/>
    <property type="match status" value="1"/>
</dbReference>
<dbReference type="GO" id="GO:0003677">
    <property type="term" value="F:DNA binding"/>
    <property type="evidence" value="ECO:0007669"/>
    <property type="project" value="UniProtKB-KW"/>
</dbReference>
<dbReference type="PRINTS" id="PR00755">
    <property type="entry name" value="AFLATOXINBRP"/>
</dbReference>
<dbReference type="InterPro" id="IPR050675">
    <property type="entry name" value="OAF3"/>
</dbReference>
<feature type="region of interest" description="Disordered" evidence="6">
    <location>
        <begin position="1"/>
        <end position="49"/>
    </location>
</feature>
<keyword evidence="4" id="KW-0804">Transcription</keyword>
<evidence type="ECO:0000259" key="7">
    <source>
        <dbReference type="PROSITE" id="PS50048"/>
    </source>
</evidence>
<proteinExistence type="predicted"/>
<dbReference type="InterPro" id="IPR001138">
    <property type="entry name" value="Zn2Cys6_DnaBD"/>
</dbReference>
<dbReference type="PANTHER" id="PTHR31069">
    <property type="entry name" value="OLEATE-ACTIVATED TRANSCRIPTION FACTOR 1-RELATED"/>
    <property type="match status" value="1"/>
</dbReference>
<dbReference type="Pfam" id="PF08493">
    <property type="entry name" value="AflR"/>
    <property type="match status" value="1"/>
</dbReference>
<keyword evidence="9" id="KW-1185">Reference proteome</keyword>
<reference evidence="8 9" key="1">
    <citation type="submission" date="2019-06" db="EMBL/GenBank/DDBJ databases">
        <title>Draft genome sequence of the filamentous fungus Phialemoniopsis curvata isolated from diesel fuel.</title>
        <authorList>
            <person name="Varaljay V.A."/>
            <person name="Lyon W.J."/>
            <person name="Crouch A.L."/>
            <person name="Drake C.E."/>
            <person name="Hollomon J.M."/>
            <person name="Nadeau L.J."/>
            <person name="Nunn H.S."/>
            <person name="Stevenson B.S."/>
            <person name="Bojanowski C.L."/>
            <person name="Crookes-Goodson W.J."/>
        </authorList>
    </citation>
    <scope>NUCLEOTIDE SEQUENCE [LARGE SCALE GENOMIC DNA]</scope>
    <source>
        <strain evidence="8 9">D216</strain>
    </source>
</reference>
<dbReference type="InterPro" id="IPR013700">
    <property type="entry name" value="AflR"/>
</dbReference>
<evidence type="ECO:0000256" key="1">
    <source>
        <dbReference type="ARBA" id="ARBA00022723"/>
    </source>
</evidence>